<protein>
    <submittedName>
        <fullName evidence="3">Uncharacterized protein</fullName>
    </submittedName>
</protein>
<dbReference type="OrthoDB" id="5427732at2759"/>
<evidence type="ECO:0000313" key="4">
    <source>
        <dbReference type="Proteomes" id="UP000077069"/>
    </source>
</evidence>
<proteinExistence type="predicted"/>
<feature type="compositionally biased region" description="Basic and acidic residues" evidence="1">
    <location>
        <begin position="190"/>
        <end position="222"/>
    </location>
</feature>
<dbReference type="GeneID" id="28771397"/>
<reference evidence="3 4" key="1">
    <citation type="submission" date="2016-05" db="EMBL/GenBank/DDBJ databases">
        <title>Comparative analysis of secretome profiles of manganese(II)-oxidizing ascomycete fungi.</title>
        <authorList>
            <consortium name="DOE Joint Genome Institute"/>
            <person name="Zeiner C.A."/>
            <person name="Purvine S.O."/>
            <person name="Zink E.M."/>
            <person name="Wu S."/>
            <person name="Pasa-Tolic L."/>
            <person name="Chaput D.L."/>
            <person name="Haridas S."/>
            <person name="Grigoriev I.V."/>
            <person name="Santelli C.M."/>
            <person name="Hansel C.M."/>
        </authorList>
    </citation>
    <scope>NUCLEOTIDE SEQUENCE [LARGE SCALE GENOMIC DNA]</scope>
    <source>
        <strain evidence="3 4">AP3s5-JAC2a</strain>
    </source>
</reference>
<feature type="compositionally biased region" description="Low complexity" evidence="1">
    <location>
        <begin position="132"/>
        <end position="189"/>
    </location>
</feature>
<feature type="region of interest" description="Disordered" evidence="1">
    <location>
        <begin position="108"/>
        <end position="253"/>
    </location>
</feature>
<sequence length="322" mass="34912">MRSFRQLALYGLPLLGGVVANQGPASPSPTKSEVQNAVEAVYANANEAFQDLLNALPEESLHVALNSLNHFREGVFESNKRGVEHIHQDNPPLATKLIVAAVNDLKKRQAPTSNNGTAPTSQTEQPQSTEAPQSSDTPQSSQPPQESSQAPESSADQPQSTRAPGSSNAAPQSSAAPPESSAVVVPIAPDDVHPGQRTREQHRAADHDGRGRPAERGDELHVRRPRGTSHRRQLRGAQQHGEAESAEGCGGRIPRRGRCCARRRCACVVHMIRLWYTAIPSEGEKKEESKNTHNDITTLLMHAPYGRLYNVLHSSRHGTVLI</sequence>
<feature type="signal peptide" evidence="2">
    <location>
        <begin position="1"/>
        <end position="20"/>
    </location>
</feature>
<dbReference type="Proteomes" id="UP000077069">
    <property type="component" value="Unassembled WGS sequence"/>
</dbReference>
<keyword evidence="4" id="KW-1185">Reference proteome</keyword>
<evidence type="ECO:0000313" key="3">
    <source>
        <dbReference type="EMBL" id="OAG02866.1"/>
    </source>
</evidence>
<dbReference type="STRING" id="1460663.A0A177C631"/>
<accession>A0A177C631</accession>
<feature type="chain" id="PRO_5008057863" evidence="2">
    <location>
        <begin position="21"/>
        <end position="322"/>
    </location>
</feature>
<feature type="compositionally biased region" description="Basic residues" evidence="1">
    <location>
        <begin position="223"/>
        <end position="234"/>
    </location>
</feature>
<gene>
    <name evidence="3" type="ORF">CC84DRAFT_935611</name>
</gene>
<dbReference type="InParanoid" id="A0A177C631"/>
<dbReference type="RefSeq" id="XP_018033231.1">
    <property type="nucleotide sequence ID" value="XM_018187911.1"/>
</dbReference>
<organism evidence="3 4">
    <name type="scientific">Paraphaeosphaeria sporulosa</name>
    <dbReference type="NCBI Taxonomy" id="1460663"/>
    <lineage>
        <taxon>Eukaryota</taxon>
        <taxon>Fungi</taxon>
        <taxon>Dikarya</taxon>
        <taxon>Ascomycota</taxon>
        <taxon>Pezizomycotina</taxon>
        <taxon>Dothideomycetes</taxon>
        <taxon>Pleosporomycetidae</taxon>
        <taxon>Pleosporales</taxon>
        <taxon>Massarineae</taxon>
        <taxon>Didymosphaeriaceae</taxon>
        <taxon>Paraphaeosphaeria</taxon>
    </lineage>
</organism>
<evidence type="ECO:0000256" key="2">
    <source>
        <dbReference type="SAM" id="SignalP"/>
    </source>
</evidence>
<feature type="compositionally biased region" description="Polar residues" evidence="1">
    <location>
        <begin position="110"/>
        <end position="131"/>
    </location>
</feature>
<name>A0A177C631_9PLEO</name>
<dbReference type="EMBL" id="KV441555">
    <property type="protein sequence ID" value="OAG02866.1"/>
    <property type="molecule type" value="Genomic_DNA"/>
</dbReference>
<keyword evidence="2" id="KW-0732">Signal</keyword>
<evidence type="ECO:0000256" key="1">
    <source>
        <dbReference type="SAM" id="MobiDB-lite"/>
    </source>
</evidence>
<dbReference type="AlphaFoldDB" id="A0A177C631"/>